<evidence type="ECO:0000256" key="1">
    <source>
        <dbReference type="ARBA" id="ARBA00001946"/>
    </source>
</evidence>
<evidence type="ECO:0000256" key="2">
    <source>
        <dbReference type="ARBA" id="ARBA00022722"/>
    </source>
</evidence>
<feature type="transmembrane region" description="Helical" evidence="5">
    <location>
        <begin position="136"/>
        <end position="161"/>
    </location>
</feature>
<organism evidence="7 8">
    <name type="scientific">Desulforamulus aeronauticus DSM 10349</name>
    <dbReference type="NCBI Taxonomy" id="1121421"/>
    <lineage>
        <taxon>Bacteria</taxon>
        <taxon>Bacillati</taxon>
        <taxon>Bacillota</taxon>
        <taxon>Clostridia</taxon>
        <taxon>Eubacteriales</taxon>
        <taxon>Peptococcaceae</taxon>
        <taxon>Desulforamulus</taxon>
    </lineage>
</organism>
<keyword evidence="5" id="KW-0812">Transmembrane</keyword>
<evidence type="ECO:0000259" key="6">
    <source>
        <dbReference type="PROSITE" id="PS50926"/>
    </source>
</evidence>
<reference evidence="8" key="1">
    <citation type="submission" date="2016-11" db="EMBL/GenBank/DDBJ databases">
        <authorList>
            <person name="Varghese N."/>
            <person name="Submissions S."/>
        </authorList>
    </citation>
    <scope>NUCLEOTIDE SEQUENCE [LARGE SCALE GENOMIC DNA]</scope>
    <source>
        <strain evidence="8">DSM 10349</strain>
    </source>
</reference>
<dbReference type="SMART" id="SM00670">
    <property type="entry name" value="PINc"/>
    <property type="match status" value="1"/>
</dbReference>
<evidence type="ECO:0000313" key="7">
    <source>
        <dbReference type="EMBL" id="SHK99590.1"/>
    </source>
</evidence>
<dbReference type="CDD" id="cd09877">
    <property type="entry name" value="PIN_YacL-like"/>
    <property type="match status" value="1"/>
</dbReference>
<dbReference type="PROSITE" id="PS50926">
    <property type="entry name" value="TRAM"/>
    <property type="match status" value="1"/>
</dbReference>
<evidence type="ECO:0000256" key="4">
    <source>
        <dbReference type="ARBA" id="ARBA00022842"/>
    </source>
</evidence>
<dbReference type="GO" id="GO:0016787">
    <property type="term" value="F:hydrolase activity"/>
    <property type="evidence" value="ECO:0007669"/>
    <property type="project" value="UniProtKB-KW"/>
</dbReference>
<dbReference type="Pfam" id="PF01938">
    <property type="entry name" value="TRAM"/>
    <property type="match status" value="1"/>
</dbReference>
<keyword evidence="8" id="KW-1185">Reference proteome</keyword>
<dbReference type="InterPro" id="IPR002792">
    <property type="entry name" value="TRAM_dom"/>
</dbReference>
<feature type="transmembrane region" description="Helical" evidence="5">
    <location>
        <begin position="167"/>
        <end position="185"/>
    </location>
</feature>
<keyword evidence="2" id="KW-0540">Nuclease</keyword>
<dbReference type="InterPro" id="IPR029060">
    <property type="entry name" value="PIN-like_dom_sf"/>
</dbReference>
<keyword evidence="4" id="KW-0460">Magnesium</keyword>
<comment type="cofactor">
    <cofactor evidence="1">
        <name>Mg(2+)</name>
        <dbReference type="ChEBI" id="CHEBI:18420"/>
    </cofactor>
</comment>
<sequence>MGVIIRPFLLLNELNQYLYNYGQYHFFGIYLRKSKQANFRKMVTTKGGAMKIIRKTIYGLIILLFASLGFWVGLYIVSNDLVMVPDTLPQLELGVIALGALLGLLVGVVSAPWIIRGGLKLTVVVDQHLVKTPTQDLIMGSLGLIFGLIIANLLGAILSTMGAIGKAIWLLGTLLLGYLGLSVAVKKREDIVSLFSSLPRFGKEKLTKAETKAQQTKVLDTSVIIDGRIAELCQSGFIEGVLLVPVFVVDELRHIADSADLLKRNRGRRGLDILNAMKKSADIKVQIYENAKGLDDIAEVDAKLVKLGQKLGAKIITNDYNLNKVAELQGVKVLNINELANAIKPVVLPGEEMTVMVVKDGKEMGQGVAYLDDGTMIVVDGGKRYMGQTISVLVTSVLQTAAGRMIFAKPKGTDKRAEAAGQVVGGVNAIG</sequence>
<feature type="transmembrane region" description="Helical" evidence="5">
    <location>
        <begin position="56"/>
        <end position="76"/>
    </location>
</feature>
<feature type="domain" description="TRAM" evidence="6">
    <location>
        <begin position="346"/>
        <end position="407"/>
    </location>
</feature>
<dbReference type="EMBL" id="FRAR01000037">
    <property type="protein sequence ID" value="SHK99590.1"/>
    <property type="molecule type" value="Genomic_DNA"/>
</dbReference>
<keyword evidence="3" id="KW-0378">Hydrolase</keyword>
<evidence type="ECO:0000256" key="3">
    <source>
        <dbReference type="ARBA" id="ARBA00022801"/>
    </source>
</evidence>
<keyword evidence="5" id="KW-0472">Membrane</keyword>
<proteinExistence type="predicted"/>
<evidence type="ECO:0000256" key="5">
    <source>
        <dbReference type="SAM" id="Phobius"/>
    </source>
</evidence>
<gene>
    <name evidence="7" type="ORF">SAMN02745123_03851</name>
</gene>
<dbReference type="GO" id="GO:0004518">
    <property type="term" value="F:nuclease activity"/>
    <property type="evidence" value="ECO:0007669"/>
    <property type="project" value="UniProtKB-KW"/>
</dbReference>
<dbReference type="InterPro" id="IPR002716">
    <property type="entry name" value="PIN_dom"/>
</dbReference>
<keyword evidence="5" id="KW-1133">Transmembrane helix</keyword>
<name>A0A1M6X0S8_9FIRM</name>
<dbReference type="Proteomes" id="UP000183997">
    <property type="component" value="Unassembled WGS sequence"/>
</dbReference>
<dbReference type="Gene3D" id="3.40.50.1010">
    <property type="entry name" value="5'-nuclease"/>
    <property type="match status" value="1"/>
</dbReference>
<dbReference type="InterPro" id="IPR052041">
    <property type="entry name" value="Nucleic_acid_metab_PIN/TRAM"/>
</dbReference>
<evidence type="ECO:0000313" key="8">
    <source>
        <dbReference type="Proteomes" id="UP000183997"/>
    </source>
</evidence>
<dbReference type="PANTHER" id="PTHR11603:SF147">
    <property type="entry name" value="MEMBRANE PROTEIN"/>
    <property type="match status" value="1"/>
</dbReference>
<dbReference type="PANTHER" id="PTHR11603">
    <property type="entry name" value="AAA FAMILY ATPASE"/>
    <property type="match status" value="1"/>
</dbReference>
<protein>
    <submittedName>
        <fullName evidence="7">Uncharacterized conserved protein YacL, contains PIN and TRAM domains</fullName>
    </submittedName>
</protein>
<dbReference type="STRING" id="1121421.SAMN02745123_03851"/>
<dbReference type="AlphaFoldDB" id="A0A1M6X0S8"/>
<dbReference type="Pfam" id="PF01850">
    <property type="entry name" value="PIN"/>
    <property type="match status" value="1"/>
</dbReference>
<dbReference type="SUPFAM" id="SSF88723">
    <property type="entry name" value="PIN domain-like"/>
    <property type="match status" value="1"/>
</dbReference>
<feature type="transmembrane region" description="Helical" evidence="5">
    <location>
        <begin position="96"/>
        <end position="115"/>
    </location>
</feature>
<accession>A0A1M6X0S8</accession>